<dbReference type="OrthoDB" id="5895480at2759"/>
<protein>
    <recommendedName>
        <fullName evidence="4">SCP domain-containing protein</fullName>
    </recommendedName>
</protein>
<evidence type="ECO:0000256" key="1">
    <source>
        <dbReference type="SAM" id="SignalP"/>
    </source>
</evidence>
<comment type="caution">
    <text evidence="2">The sequence shown here is derived from an EMBL/GenBank/DDBJ whole genome shotgun (WGS) entry which is preliminary data.</text>
</comment>
<evidence type="ECO:0008006" key="4">
    <source>
        <dbReference type="Google" id="ProtNLM"/>
    </source>
</evidence>
<reference evidence="3" key="1">
    <citation type="journal article" date="2015" name="Nat. Genet.">
        <title>The genome and transcriptome of the zoonotic hookworm Ancylostoma ceylanicum identify infection-specific gene families.</title>
        <authorList>
            <person name="Schwarz E.M."/>
            <person name="Hu Y."/>
            <person name="Antoshechkin I."/>
            <person name="Miller M.M."/>
            <person name="Sternberg P.W."/>
            <person name="Aroian R.V."/>
        </authorList>
    </citation>
    <scope>NUCLEOTIDE SEQUENCE</scope>
    <source>
        <strain evidence="3">HY135</strain>
    </source>
</reference>
<proteinExistence type="predicted"/>
<name>A0A016UWL3_9BILA</name>
<accession>A0A016UWL3</accession>
<keyword evidence="3" id="KW-1185">Reference proteome</keyword>
<dbReference type="EMBL" id="JARK01001359">
    <property type="protein sequence ID" value="EYC19829.1"/>
    <property type="molecule type" value="Genomic_DNA"/>
</dbReference>
<evidence type="ECO:0000313" key="3">
    <source>
        <dbReference type="Proteomes" id="UP000024635"/>
    </source>
</evidence>
<dbReference type="Pfam" id="PF17641">
    <property type="entry name" value="ASPRs"/>
    <property type="match status" value="1"/>
</dbReference>
<dbReference type="InterPro" id="IPR035109">
    <property type="entry name" value="ASPR"/>
</dbReference>
<evidence type="ECO:0000313" key="2">
    <source>
        <dbReference type="EMBL" id="EYC19829.1"/>
    </source>
</evidence>
<gene>
    <name evidence="2" type="primary">Acey_s0023.g742</name>
    <name evidence="2" type="synonym">ASPR-s0023.g742</name>
    <name evidence="2" type="ORF">Y032_0023g742</name>
</gene>
<dbReference type="AlphaFoldDB" id="A0A016UWL3"/>
<sequence>MIAWWYAFILLVSIVSLSRSIVKIPDCSQLRPYNMRPDMRDDLAGKVLIRAPNRGVSASMAYLCALEGMAGLILEKLEKPLTCPNSLGMYSLIFELTNITRFSDASADVDFTEKLTSAAIEHWKEHIPRVTFATSFGCNYRKEHGKHKFLCLLK</sequence>
<keyword evidence="1" id="KW-0732">Signal</keyword>
<dbReference type="Proteomes" id="UP000024635">
    <property type="component" value="Unassembled WGS sequence"/>
</dbReference>
<organism evidence="2 3">
    <name type="scientific">Ancylostoma ceylanicum</name>
    <dbReference type="NCBI Taxonomy" id="53326"/>
    <lineage>
        <taxon>Eukaryota</taxon>
        <taxon>Metazoa</taxon>
        <taxon>Ecdysozoa</taxon>
        <taxon>Nematoda</taxon>
        <taxon>Chromadorea</taxon>
        <taxon>Rhabditida</taxon>
        <taxon>Rhabditina</taxon>
        <taxon>Rhabditomorpha</taxon>
        <taxon>Strongyloidea</taxon>
        <taxon>Ancylostomatidae</taxon>
        <taxon>Ancylostomatinae</taxon>
        <taxon>Ancylostoma</taxon>
    </lineage>
</organism>
<feature type="chain" id="PRO_5001492814" description="SCP domain-containing protein" evidence="1">
    <location>
        <begin position="21"/>
        <end position="154"/>
    </location>
</feature>
<feature type="signal peptide" evidence="1">
    <location>
        <begin position="1"/>
        <end position="20"/>
    </location>
</feature>